<dbReference type="InterPro" id="IPR029039">
    <property type="entry name" value="Flavoprotein-like_sf"/>
</dbReference>
<dbReference type="Gene3D" id="3.60.15.10">
    <property type="entry name" value="Ribonuclease Z/Hydroxyacylglutathione hydrolase-like"/>
    <property type="match status" value="1"/>
</dbReference>
<dbReference type="PROSITE" id="PS50902">
    <property type="entry name" value="FLAVODOXIN_LIKE"/>
    <property type="match status" value="1"/>
</dbReference>
<evidence type="ECO:0000259" key="2">
    <source>
        <dbReference type="PROSITE" id="PS50902"/>
    </source>
</evidence>
<dbReference type="SUPFAM" id="SSF52218">
    <property type="entry name" value="Flavoproteins"/>
    <property type="match status" value="1"/>
</dbReference>
<dbReference type="RefSeq" id="WP_008860201.1">
    <property type="nucleotide sequence ID" value="NZ_JH591188.1"/>
</dbReference>
<dbReference type="InterPro" id="IPR001226">
    <property type="entry name" value="Flavodoxin_CS"/>
</dbReference>
<dbReference type="eggNOG" id="COG0426">
    <property type="taxonomic scope" value="Bacteria"/>
</dbReference>
<feature type="domain" description="Flavodoxin-like" evidence="2">
    <location>
        <begin position="258"/>
        <end position="401"/>
    </location>
</feature>
<dbReference type="Proteomes" id="UP000003277">
    <property type="component" value="Unassembled WGS sequence"/>
</dbReference>
<dbReference type="PATRIC" id="fig|742743.3.peg.1733"/>
<sequence>MHNEQKVTDHIYWIGGNDFVSTRFENLIPISRGISYNSYFIDDEKTAVLDTVDSVIRDVFMDNVSHLLHGRQLDYIVINHMEPDHSGSLLALARAYPEAKIIATPQAQKMIGQYFHVTLKDRFLSTDEKLEISLGTHRLRFLKAPMVHWPEVTFTYEETEKVLFSADAFGTFGVLNGSVFADDVDYEEEYLPSFRKYYANIVARYGMQVQMALKKVEKLDIKYLCSLHGPVFRRKEDIAGITALYRKWASWEPEEQSVSIFFASPYGNTAMAAQILAGKLAAKGVKNLKLVDLCSSSITEAFPEVLRRSHMVLAAVTMNMGLNPVMNAVLDLCHEMDVQNRTIAIVGNSSWAPNVSGKLMMEKVQNWKKCTVLGEPVHISSAPADDDTLEKLAGLIADDIMKEKKA</sequence>
<gene>
    <name evidence="3" type="ORF">HMPREF9453_01707</name>
</gene>
<dbReference type="GO" id="GO:0009055">
    <property type="term" value="F:electron transfer activity"/>
    <property type="evidence" value="ECO:0007669"/>
    <property type="project" value="InterPro"/>
</dbReference>
<dbReference type="InterPro" id="IPR008254">
    <property type="entry name" value="Flavodoxin/NO_synth"/>
</dbReference>
<dbReference type="InterPro" id="IPR001279">
    <property type="entry name" value="Metallo-B-lactamas"/>
</dbReference>
<dbReference type="PANTHER" id="PTHR43717:SF1">
    <property type="entry name" value="ANAEROBIC NITRIC OXIDE REDUCTASE FLAVORUBREDOXIN"/>
    <property type="match status" value="1"/>
</dbReference>
<proteinExistence type="inferred from homology"/>
<dbReference type="PIRSF" id="PIRSF005243">
    <property type="entry name" value="ROO"/>
    <property type="match status" value="1"/>
</dbReference>
<dbReference type="EMBL" id="ADLT01000053">
    <property type="protein sequence ID" value="EHO62417.1"/>
    <property type="molecule type" value="Genomic_DNA"/>
</dbReference>
<dbReference type="AlphaFoldDB" id="H1D269"/>
<dbReference type="Pfam" id="PF19583">
    <property type="entry name" value="ODP"/>
    <property type="match status" value="1"/>
</dbReference>
<evidence type="ECO:0000256" key="1">
    <source>
        <dbReference type="ARBA" id="ARBA00007121"/>
    </source>
</evidence>
<dbReference type="Gene3D" id="3.40.50.360">
    <property type="match status" value="1"/>
</dbReference>
<dbReference type="GO" id="GO:0016651">
    <property type="term" value="F:oxidoreductase activity, acting on NAD(P)H"/>
    <property type="evidence" value="ECO:0007669"/>
    <property type="project" value="UniProtKB-ARBA"/>
</dbReference>
<name>H1D269_9FIRM</name>
<comment type="caution">
    <text evidence="3">The sequence shown here is derived from an EMBL/GenBank/DDBJ whole genome shotgun (WGS) entry which is preliminary data.</text>
</comment>
<comment type="similarity">
    <text evidence="1">In the N-terminal section; belongs to the zinc metallo-hydrolase group 3 family.</text>
</comment>
<dbReference type="InterPro" id="IPR016440">
    <property type="entry name" value="Rubredoxin-O_OxRdtase"/>
</dbReference>
<dbReference type="PANTHER" id="PTHR43717">
    <property type="entry name" value="ANAEROBIC NITRIC OXIDE REDUCTASE FLAVORUBREDOXIN"/>
    <property type="match status" value="1"/>
</dbReference>
<dbReference type="SUPFAM" id="SSF56281">
    <property type="entry name" value="Metallo-hydrolase/oxidoreductase"/>
    <property type="match status" value="1"/>
</dbReference>
<organism evidence="3 4">
    <name type="scientific">Dialister succinatiphilus YIT 11850</name>
    <dbReference type="NCBI Taxonomy" id="742743"/>
    <lineage>
        <taxon>Bacteria</taxon>
        <taxon>Bacillati</taxon>
        <taxon>Bacillota</taxon>
        <taxon>Negativicutes</taxon>
        <taxon>Veillonellales</taxon>
        <taxon>Veillonellaceae</taxon>
        <taxon>Dialister</taxon>
    </lineage>
</organism>
<dbReference type="OrthoDB" id="9807946at2"/>
<dbReference type="PROSITE" id="PS00201">
    <property type="entry name" value="FLAVODOXIN"/>
    <property type="match status" value="1"/>
</dbReference>
<dbReference type="STRING" id="742743.HMPREF9453_01707"/>
<reference evidence="3 4" key="1">
    <citation type="submission" date="2011-11" db="EMBL/GenBank/DDBJ databases">
        <title>The Genome Sequence of Dialister succinatiphilus YIT 11850.</title>
        <authorList>
            <consortium name="The Broad Institute Genome Sequencing Platform"/>
            <person name="Earl A."/>
            <person name="Ward D."/>
            <person name="Feldgarden M."/>
            <person name="Gevers D."/>
            <person name="Morotomi M."/>
            <person name="Young S.K."/>
            <person name="Zeng Q."/>
            <person name="Gargeya S."/>
            <person name="Fitzgerald M."/>
            <person name="Haas B."/>
            <person name="Abouelleil A."/>
            <person name="Alvarado L."/>
            <person name="Arachchi H.M."/>
            <person name="Berlin A."/>
            <person name="Brown A."/>
            <person name="Chapman S.B."/>
            <person name="Dunbar C."/>
            <person name="Gearin G."/>
            <person name="Goldberg J."/>
            <person name="Griggs A."/>
            <person name="Gujja S."/>
            <person name="Heiman D."/>
            <person name="Howarth C."/>
            <person name="Lui A."/>
            <person name="MacDonald P.J.P."/>
            <person name="Montmayeur A."/>
            <person name="Murphy C."/>
            <person name="Neiman D."/>
            <person name="Pearson M."/>
            <person name="Priest M."/>
            <person name="Roberts A."/>
            <person name="Saif S."/>
            <person name="Shea T."/>
            <person name="Sisk P."/>
            <person name="Stolte C."/>
            <person name="Sykes S."/>
            <person name="Wortman J."/>
            <person name="Nusbaum C."/>
            <person name="Birren B."/>
        </authorList>
    </citation>
    <scope>NUCLEOTIDE SEQUENCE [LARGE SCALE GENOMIC DNA]</scope>
    <source>
        <strain evidence="3 4">YIT 11850</strain>
    </source>
</reference>
<evidence type="ECO:0000313" key="4">
    <source>
        <dbReference type="Proteomes" id="UP000003277"/>
    </source>
</evidence>
<dbReference type="HOGENOM" id="CLU_017490_1_0_9"/>
<protein>
    <recommendedName>
        <fullName evidence="2">Flavodoxin-like domain-containing protein</fullName>
    </recommendedName>
</protein>
<dbReference type="InterPro" id="IPR036866">
    <property type="entry name" value="RibonucZ/Hydroxyglut_hydro"/>
</dbReference>
<keyword evidence="4" id="KW-1185">Reference proteome</keyword>
<accession>H1D269</accession>
<dbReference type="InterPro" id="IPR045761">
    <property type="entry name" value="ODP_dom"/>
</dbReference>
<dbReference type="GO" id="GO:0010181">
    <property type="term" value="F:FMN binding"/>
    <property type="evidence" value="ECO:0007669"/>
    <property type="project" value="InterPro"/>
</dbReference>
<dbReference type="GO" id="GO:0046872">
    <property type="term" value="F:metal ion binding"/>
    <property type="evidence" value="ECO:0007669"/>
    <property type="project" value="InterPro"/>
</dbReference>
<dbReference type="CDD" id="cd07709">
    <property type="entry name" value="flavodiiron_proteins_MBL-fold"/>
    <property type="match status" value="1"/>
</dbReference>
<dbReference type="SMART" id="SM00849">
    <property type="entry name" value="Lactamase_B"/>
    <property type="match status" value="1"/>
</dbReference>
<evidence type="ECO:0000313" key="3">
    <source>
        <dbReference type="EMBL" id="EHO62417.1"/>
    </source>
</evidence>